<dbReference type="EMBL" id="LN614830">
    <property type="protein sequence ID" value="CEG61634.1"/>
    <property type="molecule type" value="Genomic_DNA"/>
</dbReference>
<evidence type="ECO:0000313" key="3">
    <source>
        <dbReference type="EMBL" id="SCY47715.1"/>
    </source>
</evidence>
<feature type="coiled-coil region" evidence="1">
    <location>
        <begin position="66"/>
        <end position="100"/>
    </location>
</feature>
<dbReference type="PATRIC" id="fig|451.8.peg.2915"/>
<evidence type="ECO:0000313" key="2">
    <source>
        <dbReference type="EMBL" id="CEG61634.1"/>
    </source>
</evidence>
<dbReference type="OrthoDB" id="5651787at2"/>
<dbReference type="EMBL" id="FMVN01000008">
    <property type="protein sequence ID" value="SCY47715.1"/>
    <property type="molecule type" value="Genomic_DNA"/>
</dbReference>
<protein>
    <recommendedName>
        <fullName evidence="6">Flagellar FliJ protein</fullName>
    </recommendedName>
</protein>
<dbReference type="Proteomes" id="UP000032414">
    <property type="component" value="Chromosome I"/>
</dbReference>
<reference evidence="2" key="2">
    <citation type="submission" date="2014-09" db="EMBL/GenBank/DDBJ databases">
        <authorList>
            <person name="GOMEZ-VALERO Laura"/>
        </authorList>
    </citation>
    <scope>NUCLEOTIDE SEQUENCE</scope>
    <source>
        <strain evidence="2">ATCC33218</strain>
    </source>
</reference>
<gene>
    <name evidence="2" type="ORF">LMI_2366</name>
    <name evidence="3" type="ORF">SAMN02982997_01843</name>
</gene>
<accession>A0A098GGL9</accession>
<evidence type="ECO:0008006" key="6">
    <source>
        <dbReference type="Google" id="ProtNLM"/>
    </source>
</evidence>
<sequence>MNKTLLALMNKLSWQLNEVKQLSQAVDEEQRTIEKTLDDLHQQIHKAYATPAIINPEQEIARLNFIIQQQQKYDNLSIKNKELNTKLSQLYDRKVRLQIELKMLEKYQEKQRVISIKNDISLQQNANDEWILQRKETS</sequence>
<keyword evidence="5" id="KW-1185">Reference proteome</keyword>
<proteinExistence type="predicted"/>
<reference evidence="3 5" key="3">
    <citation type="submission" date="2016-10" db="EMBL/GenBank/DDBJ databases">
        <authorList>
            <person name="Varghese N."/>
            <person name="Submissions S."/>
        </authorList>
    </citation>
    <scope>NUCLEOTIDE SEQUENCE [LARGE SCALE GENOMIC DNA]</scope>
    <source>
        <strain evidence="3 5">ATCC 33218</strain>
    </source>
</reference>
<dbReference type="STRING" id="451.B6N58_04330"/>
<reference evidence="4" key="1">
    <citation type="submission" date="2014-09" db="EMBL/GenBank/DDBJ databases">
        <authorList>
            <person name="Gomez-Valero L."/>
        </authorList>
    </citation>
    <scope>NUCLEOTIDE SEQUENCE [LARGE SCALE GENOMIC DNA]</scope>
    <source>
        <strain evidence="4">ATCC33218</strain>
    </source>
</reference>
<evidence type="ECO:0000313" key="5">
    <source>
        <dbReference type="Proteomes" id="UP000182998"/>
    </source>
</evidence>
<name>A0A098GGL9_LEGMI</name>
<keyword evidence="1" id="KW-0175">Coiled coil</keyword>
<dbReference type="RefSeq" id="WP_045099841.1">
    <property type="nucleotide sequence ID" value="NZ_CP020614.1"/>
</dbReference>
<dbReference type="AlphaFoldDB" id="A0A098GGL9"/>
<evidence type="ECO:0000256" key="1">
    <source>
        <dbReference type="SAM" id="Coils"/>
    </source>
</evidence>
<evidence type="ECO:0000313" key="4">
    <source>
        <dbReference type="Proteomes" id="UP000032414"/>
    </source>
</evidence>
<dbReference type="Proteomes" id="UP000182998">
    <property type="component" value="Unassembled WGS sequence"/>
</dbReference>
<organism evidence="2 4">
    <name type="scientific">Legionella micdadei</name>
    <name type="common">Tatlockia micdadei</name>
    <dbReference type="NCBI Taxonomy" id="451"/>
    <lineage>
        <taxon>Bacteria</taxon>
        <taxon>Pseudomonadati</taxon>
        <taxon>Pseudomonadota</taxon>
        <taxon>Gammaproteobacteria</taxon>
        <taxon>Legionellales</taxon>
        <taxon>Legionellaceae</taxon>
        <taxon>Legionella</taxon>
    </lineage>
</organism>
<dbReference type="HOGENOM" id="CLU_1854247_0_0_6"/>
<dbReference type="KEGG" id="tmc:LMI_2366"/>